<dbReference type="GO" id="GO:0030170">
    <property type="term" value="F:pyridoxal phosphate binding"/>
    <property type="evidence" value="ECO:0007669"/>
    <property type="project" value="InterPro"/>
</dbReference>
<protein>
    <recommendedName>
        <fullName evidence="10">Glutamate decarboxylase</fullName>
    </recommendedName>
</protein>
<dbReference type="InterPro" id="IPR015421">
    <property type="entry name" value="PyrdxlP-dep_Trfase_major"/>
</dbReference>
<keyword evidence="3" id="KW-0210">Decarboxylase</keyword>
<evidence type="ECO:0000256" key="2">
    <source>
        <dbReference type="ARBA" id="ARBA00009533"/>
    </source>
</evidence>
<dbReference type="Gene3D" id="3.90.1150.170">
    <property type="match status" value="1"/>
</dbReference>
<gene>
    <name evidence="8" type="ORF">DASB73_017530</name>
</gene>
<evidence type="ECO:0000313" key="9">
    <source>
        <dbReference type="Proteomes" id="UP001362899"/>
    </source>
</evidence>
<feature type="modified residue" description="N6-(pyridoxal phosphate)lysine" evidence="6">
    <location>
        <position position="292"/>
    </location>
</feature>
<organism evidence="8 9">
    <name type="scientific">Starmerella bacillaris</name>
    <name type="common">Yeast</name>
    <name type="synonym">Candida zemplinina</name>
    <dbReference type="NCBI Taxonomy" id="1247836"/>
    <lineage>
        <taxon>Eukaryota</taxon>
        <taxon>Fungi</taxon>
        <taxon>Dikarya</taxon>
        <taxon>Ascomycota</taxon>
        <taxon>Saccharomycotina</taxon>
        <taxon>Dipodascomycetes</taxon>
        <taxon>Dipodascales</taxon>
        <taxon>Trichomonascaceae</taxon>
        <taxon>Starmerella</taxon>
    </lineage>
</organism>
<proteinExistence type="inferred from homology"/>
<dbReference type="EMBL" id="BTGC01000003">
    <property type="protein sequence ID" value="GMM50795.1"/>
    <property type="molecule type" value="Genomic_DNA"/>
</dbReference>
<dbReference type="GO" id="GO:0019752">
    <property type="term" value="P:carboxylic acid metabolic process"/>
    <property type="evidence" value="ECO:0007669"/>
    <property type="project" value="InterPro"/>
</dbReference>
<evidence type="ECO:0000256" key="5">
    <source>
        <dbReference type="ARBA" id="ARBA00023239"/>
    </source>
</evidence>
<reference evidence="8 9" key="1">
    <citation type="journal article" date="2023" name="Elife">
        <title>Identification of key yeast species and microbe-microbe interactions impacting larval growth of Drosophila in the wild.</title>
        <authorList>
            <person name="Mure A."/>
            <person name="Sugiura Y."/>
            <person name="Maeda R."/>
            <person name="Honda K."/>
            <person name="Sakurai N."/>
            <person name="Takahashi Y."/>
            <person name="Watada M."/>
            <person name="Katoh T."/>
            <person name="Gotoh A."/>
            <person name="Gotoh Y."/>
            <person name="Taniguchi I."/>
            <person name="Nakamura K."/>
            <person name="Hayashi T."/>
            <person name="Katayama T."/>
            <person name="Uemura T."/>
            <person name="Hattori Y."/>
        </authorList>
    </citation>
    <scope>NUCLEOTIDE SEQUENCE [LARGE SCALE GENOMIC DNA]</scope>
    <source>
        <strain evidence="8 9">SB-73</strain>
    </source>
</reference>
<dbReference type="PANTHER" id="PTHR45677">
    <property type="entry name" value="GLUTAMATE DECARBOXYLASE-RELATED"/>
    <property type="match status" value="1"/>
</dbReference>
<dbReference type="InterPro" id="IPR015424">
    <property type="entry name" value="PyrdxlP-dep_Trfase"/>
</dbReference>
<dbReference type="Gene3D" id="3.40.640.10">
    <property type="entry name" value="Type I PLP-dependent aspartate aminotransferase-like (Major domain)"/>
    <property type="match status" value="1"/>
</dbReference>
<accession>A0AAV5RH78</accession>
<dbReference type="SUPFAM" id="SSF53383">
    <property type="entry name" value="PLP-dependent transferases"/>
    <property type="match status" value="1"/>
</dbReference>
<dbReference type="AlphaFoldDB" id="A0AAV5RH78"/>
<comment type="similarity">
    <text evidence="2 7">Belongs to the group II decarboxylase family.</text>
</comment>
<dbReference type="Proteomes" id="UP001362899">
    <property type="component" value="Unassembled WGS sequence"/>
</dbReference>
<evidence type="ECO:0008006" key="10">
    <source>
        <dbReference type="Google" id="ProtNLM"/>
    </source>
</evidence>
<dbReference type="InterPro" id="IPR002129">
    <property type="entry name" value="PyrdxlP-dep_de-COase"/>
</dbReference>
<dbReference type="PANTHER" id="PTHR45677:SF8">
    <property type="entry name" value="CYSTEINE SULFINIC ACID DECARBOXYLASE"/>
    <property type="match status" value="1"/>
</dbReference>
<comment type="caution">
    <text evidence="8">The sequence shown here is derived from an EMBL/GenBank/DDBJ whole genome shotgun (WGS) entry which is preliminary data.</text>
</comment>
<dbReference type="GO" id="GO:0016831">
    <property type="term" value="F:carboxy-lyase activity"/>
    <property type="evidence" value="ECO:0007669"/>
    <property type="project" value="UniProtKB-KW"/>
</dbReference>
<dbReference type="GO" id="GO:0005737">
    <property type="term" value="C:cytoplasm"/>
    <property type="evidence" value="ECO:0007669"/>
    <property type="project" value="TreeGrafter"/>
</dbReference>
<comment type="cofactor">
    <cofactor evidence="1 6 7">
        <name>pyridoxal 5'-phosphate</name>
        <dbReference type="ChEBI" id="CHEBI:597326"/>
    </cofactor>
</comment>
<name>A0AAV5RH78_STABA</name>
<sequence length="475" mass="52772">MSEIENILNYLCPRIIEYIKEAEKPDSKVGTVHNPLELLEEARSLPFNESPQGMKGLGESTEFLLQKSVVTWSNRFMEKLYAGNNPIGVASDILLSVLNTNSHVFSASPAVTVLEKLVSQKYANMFGFNGPYAGGLTFPGGSYSNLTSMQIARSIKFPETKEEGQTMKLAVFTSEHSHYSVRKAAVMLGLGHSSVFAVKVLKNGNMDVKDLKSTIIKAKSEGYKPFYINATSGTTVYGSFDDLEAIAKVASDHNIWLHVDGSWGGNVIFSSKYGYKLAGSRLADSITVNPQKMLGVPCTCSFLLLPDTRTFVKANSLDAGYLFHHKESDMGFDLADGTMGCGRRPDAVKFFLAWQYYGTQGFARRIEHAFAMTKYLYDKVTSSPNLLIVDCEAPQCFQVCFWYANKRKLENKEKTSQQTRLIAYKMLQNSQFSLDYSTHPTEGEFFRAVLNSPTVNEALIDELVETIQQIGATTI</sequence>
<evidence type="ECO:0000256" key="1">
    <source>
        <dbReference type="ARBA" id="ARBA00001933"/>
    </source>
</evidence>
<keyword evidence="9" id="KW-1185">Reference proteome</keyword>
<evidence type="ECO:0000313" key="8">
    <source>
        <dbReference type="EMBL" id="GMM50795.1"/>
    </source>
</evidence>
<evidence type="ECO:0000256" key="4">
    <source>
        <dbReference type="ARBA" id="ARBA00022898"/>
    </source>
</evidence>
<evidence type="ECO:0000256" key="6">
    <source>
        <dbReference type="PIRSR" id="PIRSR602129-50"/>
    </source>
</evidence>
<evidence type="ECO:0000256" key="3">
    <source>
        <dbReference type="ARBA" id="ARBA00022793"/>
    </source>
</evidence>
<evidence type="ECO:0000256" key="7">
    <source>
        <dbReference type="RuleBase" id="RU000382"/>
    </source>
</evidence>
<dbReference type="Pfam" id="PF00282">
    <property type="entry name" value="Pyridoxal_deC"/>
    <property type="match status" value="1"/>
</dbReference>
<keyword evidence="4 6" id="KW-0663">Pyridoxal phosphate</keyword>
<keyword evidence="5 7" id="KW-0456">Lyase</keyword>